<evidence type="ECO:0000313" key="3">
    <source>
        <dbReference type="Proteomes" id="UP000000844"/>
    </source>
</evidence>
<evidence type="ECO:0000259" key="1">
    <source>
        <dbReference type="Pfam" id="PF11716"/>
    </source>
</evidence>
<gene>
    <name evidence="2" type="ordered locus">Snas_3837</name>
</gene>
<dbReference type="Gene3D" id="1.20.120.450">
    <property type="entry name" value="dinb family like domain"/>
    <property type="match status" value="1"/>
</dbReference>
<organism evidence="2 3">
    <name type="scientific">Stackebrandtia nassauensis (strain DSM 44728 / CIP 108903 / NRRL B-16338 / NBRC 102104 / LLR-40K-21)</name>
    <dbReference type="NCBI Taxonomy" id="446470"/>
    <lineage>
        <taxon>Bacteria</taxon>
        <taxon>Bacillati</taxon>
        <taxon>Actinomycetota</taxon>
        <taxon>Actinomycetes</taxon>
        <taxon>Glycomycetales</taxon>
        <taxon>Glycomycetaceae</taxon>
        <taxon>Stackebrandtia</taxon>
    </lineage>
</organism>
<evidence type="ECO:0000313" key="2">
    <source>
        <dbReference type="EMBL" id="ADD43493.1"/>
    </source>
</evidence>
<dbReference type="STRING" id="446470.Snas_3837"/>
<dbReference type="Pfam" id="PF11716">
    <property type="entry name" value="MDMPI_N"/>
    <property type="match status" value="1"/>
</dbReference>
<feature type="domain" description="Mycothiol-dependent maleylpyruvate isomerase metal-binding" evidence="1">
    <location>
        <begin position="13"/>
        <end position="160"/>
    </location>
</feature>
<reference evidence="2 3" key="1">
    <citation type="journal article" date="2009" name="Stand. Genomic Sci.">
        <title>Complete genome sequence of Stackebrandtia nassauensis type strain (LLR-40K-21).</title>
        <authorList>
            <person name="Munk C."/>
            <person name="Lapidus A."/>
            <person name="Copeland A."/>
            <person name="Jando M."/>
            <person name="Mayilraj S."/>
            <person name="Glavina Del Rio T."/>
            <person name="Nolan M."/>
            <person name="Chen F."/>
            <person name="Lucas S."/>
            <person name="Tice H."/>
            <person name="Cheng J.F."/>
            <person name="Han C."/>
            <person name="Detter J.C."/>
            <person name="Bruce D."/>
            <person name="Goodwin L."/>
            <person name="Chain P."/>
            <person name="Pitluck S."/>
            <person name="Goker M."/>
            <person name="Ovchinikova G."/>
            <person name="Pati A."/>
            <person name="Ivanova N."/>
            <person name="Mavromatis K."/>
            <person name="Chen A."/>
            <person name="Palaniappan K."/>
            <person name="Land M."/>
            <person name="Hauser L."/>
            <person name="Chang Y.J."/>
            <person name="Jeffries C.D."/>
            <person name="Bristow J."/>
            <person name="Eisen J.A."/>
            <person name="Markowitz V."/>
            <person name="Hugenholtz P."/>
            <person name="Kyrpides N.C."/>
            <person name="Klenk H.P."/>
        </authorList>
    </citation>
    <scope>NUCLEOTIDE SEQUENCE [LARGE SCALE GENOMIC DNA]</scope>
    <source>
        <strain evidence="3">DSM 44728 / CIP 108903 / NRRL B-16338 / NBRC 102104 / LLR-40K-21</strain>
    </source>
</reference>
<keyword evidence="3" id="KW-1185">Reference proteome</keyword>
<dbReference type="HOGENOM" id="CLU_088949_0_0_11"/>
<dbReference type="eggNOG" id="ENOG50320A4">
    <property type="taxonomic scope" value="Bacteria"/>
</dbReference>
<dbReference type="Proteomes" id="UP000000844">
    <property type="component" value="Chromosome"/>
</dbReference>
<dbReference type="OrthoDB" id="3213216at2"/>
<proteinExistence type="predicted"/>
<dbReference type="SUPFAM" id="SSF109854">
    <property type="entry name" value="DinB/YfiT-like putative metalloenzymes"/>
    <property type="match status" value="1"/>
</dbReference>
<dbReference type="RefSeq" id="WP_013019064.1">
    <property type="nucleotide sequence ID" value="NC_013947.1"/>
</dbReference>
<dbReference type="GO" id="GO:0046872">
    <property type="term" value="F:metal ion binding"/>
    <property type="evidence" value="ECO:0007669"/>
    <property type="project" value="InterPro"/>
</dbReference>
<dbReference type="AlphaFoldDB" id="D3PYR0"/>
<dbReference type="InterPro" id="IPR024344">
    <property type="entry name" value="MDMPI_metal-binding"/>
</dbReference>
<accession>D3PYR0</accession>
<dbReference type="EMBL" id="CP001778">
    <property type="protein sequence ID" value="ADD43493.1"/>
    <property type="molecule type" value="Genomic_DNA"/>
</dbReference>
<name>D3PYR0_STANL</name>
<dbReference type="InterPro" id="IPR034660">
    <property type="entry name" value="DinB/YfiT-like"/>
</dbReference>
<protein>
    <recommendedName>
        <fullName evidence="1">Mycothiol-dependent maleylpyruvate isomerase metal-binding domain-containing protein</fullName>
    </recommendedName>
</protein>
<dbReference type="KEGG" id="sna:Snas_3837"/>
<sequence length="212" mass="22934">MTGIRTQFLSAARIAEDLLRQREVVESWKEPSALAEFSVGGLAGHLAYQVLAVRQALTEPEPTQETVPLLGHYDRVEWIEGGLDADINVRIRGGGEELGAPGPQALVTQLDAAITDLAAGLPALPNLPVHIPLWRDWSLLLDDFLTTRILELTVHCDDLAVSVGIDTPDIPDDVYDTVLSLLARLSAKRHGPVAVLRALSRSERSPGDIAAM</sequence>